<dbReference type="Pfam" id="PF00383">
    <property type="entry name" value="dCMP_cyt_deam_1"/>
    <property type="match status" value="1"/>
</dbReference>
<dbReference type="Gene3D" id="3.40.140.10">
    <property type="entry name" value="Cytidine Deaminase, domain 2"/>
    <property type="match status" value="1"/>
</dbReference>
<name>A0A9C6XT98_FRAOC</name>
<proteinExistence type="predicted"/>
<evidence type="ECO:0000256" key="3">
    <source>
        <dbReference type="ARBA" id="ARBA00038938"/>
    </source>
</evidence>
<accession>A0A9C6XT98</accession>
<reference evidence="7" key="1">
    <citation type="submission" date="2025-08" db="UniProtKB">
        <authorList>
            <consortium name="RefSeq"/>
        </authorList>
    </citation>
    <scope>IDENTIFICATION</scope>
    <source>
        <tissue evidence="7">Whole organism</tissue>
    </source>
</reference>
<dbReference type="OrthoDB" id="6589387at2759"/>
<keyword evidence="6" id="KW-1185">Reference proteome</keyword>
<dbReference type="KEGG" id="foc:113212212"/>
<evidence type="ECO:0000256" key="4">
    <source>
        <dbReference type="ARBA" id="ARBA00041763"/>
    </source>
</evidence>
<evidence type="ECO:0000313" key="6">
    <source>
        <dbReference type="Proteomes" id="UP000504606"/>
    </source>
</evidence>
<dbReference type="GO" id="GO:0004132">
    <property type="term" value="F:dCMP deaminase activity"/>
    <property type="evidence" value="ECO:0007669"/>
    <property type="project" value="TreeGrafter"/>
</dbReference>
<protein>
    <recommendedName>
        <fullName evidence="4">dCMP deaminase</fullName>
        <ecNumber evidence="3">3.5.4.12</ecNumber>
    </recommendedName>
    <alternativeName>
        <fullName evidence="4">dCMP deaminase</fullName>
    </alternativeName>
</protein>
<gene>
    <name evidence="7" type="primary">LOC113212212</name>
</gene>
<dbReference type="PANTHER" id="PTHR11086">
    <property type="entry name" value="DEOXYCYTIDYLATE DEAMINASE-RELATED"/>
    <property type="match status" value="1"/>
</dbReference>
<keyword evidence="1" id="KW-0545">Nucleotide biosynthesis</keyword>
<dbReference type="SUPFAM" id="SSF53927">
    <property type="entry name" value="Cytidine deaminase-like"/>
    <property type="match status" value="1"/>
</dbReference>
<evidence type="ECO:0000256" key="2">
    <source>
        <dbReference type="ARBA" id="ARBA00022801"/>
    </source>
</evidence>
<evidence type="ECO:0000256" key="1">
    <source>
        <dbReference type="ARBA" id="ARBA00022727"/>
    </source>
</evidence>
<feature type="domain" description="CMP/dCMP-type deaminase" evidence="5">
    <location>
        <begin position="314"/>
        <end position="385"/>
    </location>
</feature>
<keyword evidence="2" id="KW-0378">Hydrolase</keyword>
<dbReference type="GeneID" id="113212212"/>
<evidence type="ECO:0000259" key="5">
    <source>
        <dbReference type="Pfam" id="PF00383"/>
    </source>
</evidence>
<dbReference type="Proteomes" id="UP000504606">
    <property type="component" value="Unplaced"/>
</dbReference>
<dbReference type="GO" id="GO:0005737">
    <property type="term" value="C:cytoplasm"/>
    <property type="evidence" value="ECO:0007669"/>
    <property type="project" value="TreeGrafter"/>
</dbReference>
<dbReference type="InterPro" id="IPR016193">
    <property type="entry name" value="Cytidine_deaminase-like"/>
</dbReference>
<evidence type="ECO:0000313" key="7">
    <source>
        <dbReference type="RefSeq" id="XP_052130182.1"/>
    </source>
</evidence>
<dbReference type="AlphaFoldDB" id="A0A9C6XT98"/>
<dbReference type="RefSeq" id="XP_052130182.1">
    <property type="nucleotide sequence ID" value="XM_052274222.1"/>
</dbReference>
<sequence>MPSRVKLMILSTFEHESLLYIFVGLFTIRNGGCVFNPKTTSSYIGRWRQVSHCPASMNHATILLNHSVLLDRRGDELLTATFRCTRDAQSFTSMTGILRRCRDTTDQCEHFSRLEWKHGICSLLPVKNAMWSSIIEQWEPKMKCPFKKTTYTGGNMSFDWDLMLAALGVQNGAGIWGIKGFLRDENSLAHVCFDVFVELIKIRRKHYPSSFNTVLSTISTRRISAILTLFLVFTIFSEFSPKNRSYELNFKERILRPYPTEEKADPEEPQKTTFEVQPKQKRFSWDEFFLAVCIIEAQYAFLKQKDLTGNSGATSNRKMQGSCIVKDNVIVGLSSHDKASGAGAIIPAILMAGAAAKGAKLYTLDYPCNKCAQIIAQSGINQVLYLDGSEDKAVSGIIFDRRMSMEKKPFSIRQIKPQANPWKVIFDFYEVETPRGGRKTTDAQMQSCYCGPSAPKRTKTDK</sequence>
<organism evidence="6 7">
    <name type="scientific">Frankliniella occidentalis</name>
    <name type="common">Western flower thrips</name>
    <name type="synonym">Euthrips occidentalis</name>
    <dbReference type="NCBI Taxonomy" id="133901"/>
    <lineage>
        <taxon>Eukaryota</taxon>
        <taxon>Metazoa</taxon>
        <taxon>Ecdysozoa</taxon>
        <taxon>Arthropoda</taxon>
        <taxon>Hexapoda</taxon>
        <taxon>Insecta</taxon>
        <taxon>Pterygota</taxon>
        <taxon>Neoptera</taxon>
        <taxon>Paraneoptera</taxon>
        <taxon>Thysanoptera</taxon>
        <taxon>Terebrantia</taxon>
        <taxon>Thripoidea</taxon>
        <taxon>Thripidae</taxon>
        <taxon>Frankliniella</taxon>
    </lineage>
</organism>
<dbReference type="EC" id="3.5.4.12" evidence="3"/>
<dbReference type="PANTHER" id="PTHR11086:SF18">
    <property type="entry name" value="DEOXYCYTIDYLATE DEAMINASE"/>
    <property type="match status" value="1"/>
</dbReference>
<dbReference type="InterPro" id="IPR002125">
    <property type="entry name" value="CMP_dCMP_dom"/>
</dbReference>
<dbReference type="InterPro" id="IPR015517">
    <property type="entry name" value="dCMP_deaminase-rel"/>
</dbReference>